<organism evidence="2 3">
    <name type="scientific">Flavobacterium cupriresistens</name>
    <dbReference type="NCBI Taxonomy" id="2893885"/>
    <lineage>
        <taxon>Bacteria</taxon>
        <taxon>Pseudomonadati</taxon>
        <taxon>Bacteroidota</taxon>
        <taxon>Flavobacteriia</taxon>
        <taxon>Flavobacteriales</taxon>
        <taxon>Flavobacteriaceae</taxon>
        <taxon>Flavobacterium</taxon>
    </lineage>
</organism>
<accession>A0ABU4RIS9</accession>
<sequence length="284" mass="32766">MNIIELFENAGIYRTNLREFNPEDIAKIQKQFEIERAQHSNLDSSVASNLILAMNEFPNELLSISNNRILYNLFSKKNYSRNRFSSDNAVSVSLEAVKVFIIRFLSEALTLFIEERMAQNDFEAIEDILMVKEYLPEESLDFLRERVTGKLDFVLDKLDQNFSMGDHNIKSIYFIKFRPFYALLANFKSVDTDMKIRLLQNKITSPILNQEIKSIFTEATIIAMSNYNALNPELDSFLKANREKLTESYETTSSSSDSGMSPWAIVGIIVLVLRVIFFMARLAK</sequence>
<evidence type="ECO:0000256" key="1">
    <source>
        <dbReference type="SAM" id="Phobius"/>
    </source>
</evidence>
<proteinExistence type="predicted"/>
<keyword evidence="3" id="KW-1185">Reference proteome</keyword>
<dbReference type="EMBL" id="JAWXVI010000007">
    <property type="protein sequence ID" value="MDX6190426.1"/>
    <property type="molecule type" value="Genomic_DNA"/>
</dbReference>
<evidence type="ECO:0000313" key="3">
    <source>
        <dbReference type="Proteomes" id="UP001273350"/>
    </source>
</evidence>
<evidence type="ECO:0000313" key="2">
    <source>
        <dbReference type="EMBL" id="MDX6190426.1"/>
    </source>
</evidence>
<comment type="caution">
    <text evidence="2">The sequence shown here is derived from an EMBL/GenBank/DDBJ whole genome shotgun (WGS) entry which is preliminary data.</text>
</comment>
<keyword evidence="1" id="KW-1133">Transmembrane helix</keyword>
<dbReference type="RefSeq" id="WP_230004026.1">
    <property type="nucleotide sequence ID" value="NZ_CP087134.1"/>
</dbReference>
<keyword evidence="1" id="KW-0472">Membrane</keyword>
<gene>
    <name evidence="2" type="ORF">SGQ83_13775</name>
</gene>
<feature type="transmembrane region" description="Helical" evidence="1">
    <location>
        <begin position="263"/>
        <end position="283"/>
    </location>
</feature>
<name>A0ABU4RIS9_9FLAO</name>
<keyword evidence="1" id="KW-0812">Transmembrane</keyword>
<protein>
    <submittedName>
        <fullName evidence="2">Uncharacterized protein</fullName>
    </submittedName>
</protein>
<dbReference type="Proteomes" id="UP001273350">
    <property type="component" value="Unassembled WGS sequence"/>
</dbReference>
<reference evidence="2 3" key="1">
    <citation type="submission" date="2023-11" db="EMBL/GenBank/DDBJ databases">
        <title>Unpublished Manusciprt.</title>
        <authorList>
            <person name="Saticioglu I.B."/>
            <person name="Ay H."/>
            <person name="Ajmi N."/>
            <person name="Altun S."/>
            <person name="Duman M."/>
        </authorList>
    </citation>
    <scope>NUCLEOTIDE SEQUENCE [LARGE SCALE GENOMIC DNA]</scope>
    <source>
        <strain evidence="2 3">Fl-318</strain>
    </source>
</reference>